<evidence type="ECO:0000313" key="2">
    <source>
        <dbReference type="Proteomes" id="UP000467132"/>
    </source>
</evidence>
<keyword evidence="2" id="KW-1185">Reference proteome</keyword>
<dbReference type="AlphaFoldDB" id="A0A845QSK2"/>
<evidence type="ECO:0000313" key="1">
    <source>
        <dbReference type="EMBL" id="NBI05787.1"/>
    </source>
</evidence>
<organism evidence="1 2">
    <name type="scientific">Senegalia massiliensis</name>
    <dbReference type="NCBI Taxonomy" id="1720316"/>
    <lineage>
        <taxon>Bacteria</taxon>
        <taxon>Bacillati</taxon>
        <taxon>Bacillota</taxon>
        <taxon>Clostridia</taxon>
        <taxon>Eubacteriales</taxon>
        <taxon>Clostridiaceae</taxon>
        <taxon>Senegalia</taxon>
    </lineage>
</organism>
<comment type="caution">
    <text evidence="1">The sequence shown here is derived from an EMBL/GenBank/DDBJ whole genome shotgun (WGS) entry which is preliminary data.</text>
</comment>
<gene>
    <name evidence="1" type="ORF">D3Z33_02820</name>
</gene>
<name>A0A845QSK2_9CLOT</name>
<accession>A0A845QSK2</accession>
<protein>
    <submittedName>
        <fullName evidence="1">Uncharacterized protein</fullName>
    </submittedName>
</protein>
<sequence length="75" mass="8818">MKKVTIEITEKGYKTIYKNGKKEFIEEWESTTSGARVISERDFESLTENEVSDKMWDALDDKDPYVIMKALQSEY</sequence>
<reference evidence="1 2" key="1">
    <citation type="submission" date="2018-08" db="EMBL/GenBank/DDBJ databases">
        <title>Murine metabolic-syndrome-specific gut microbial biobank.</title>
        <authorList>
            <person name="Liu C."/>
        </authorList>
    </citation>
    <scope>NUCLEOTIDE SEQUENCE [LARGE SCALE GENOMIC DNA]</scope>
    <source>
        <strain evidence="1 2">583</strain>
    </source>
</reference>
<dbReference type="RefSeq" id="WP_160196275.1">
    <property type="nucleotide sequence ID" value="NZ_QXXA01000004.1"/>
</dbReference>
<dbReference type="Proteomes" id="UP000467132">
    <property type="component" value="Unassembled WGS sequence"/>
</dbReference>
<dbReference type="EMBL" id="QXXA01000004">
    <property type="protein sequence ID" value="NBI05787.1"/>
    <property type="molecule type" value="Genomic_DNA"/>
</dbReference>
<proteinExistence type="predicted"/>